<dbReference type="RefSeq" id="WP_063670198.1">
    <property type="nucleotide sequence ID" value="NZ_CP014841.1"/>
</dbReference>
<dbReference type="Gene3D" id="3.40.630.10">
    <property type="entry name" value="Zn peptidases"/>
    <property type="match status" value="1"/>
</dbReference>
<name>A0A161J1K3_9GAMM</name>
<dbReference type="GO" id="GO:0046872">
    <property type="term" value="F:metal ion binding"/>
    <property type="evidence" value="ECO:0007669"/>
    <property type="project" value="UniProtKB-KW"/>
</dbReference>
<organism evidence="8 9">
    <name type="scientific">Dyella thiooxydans</name>
    <dbReference type="NCBI Taxonomy" id="445710"/>
    <lineage>
        <taxon>Bacteria</taxon>
        <taxon>Pseudomonadati</taxon>
        <taxon>Pseudomonadota</taxon>
        <taxon>Gammaproteobacteria</taxon>
        <taxon>Lysobacterales</taxon>
        <taxon>Rhodanobacteraceae</taxon>
        <taxon>Dyella</taxon>
    </lineage>
</organism>
<evidence type="ECO:0000259" key="7">
    <source>
        <dbReference type="Pfam" id="PF07687"/>
    </source>
</evidence>
<dbReference type="InterPro" id="IPR002933">
    <property type="entry name" value="Peptidase_M20"/>
</dbReference>
<dbReference type="NCBIfam" id="NF004788">
    <property type="entry name" value="PRK06133.1"/>
    <property type="match status" value="1"/>
</dbReference>
<dbReference type="PANTHER" id="PTHR43808">
    <property type="entry name" value="ACETYLORNITHINE DEACETYLASE"/>
    <property type="match status" value="1"/>
</dbReference>
<dbReference type="PIRSF" id="PIRSF037238">
    <property type="entry name" value="Carboxypeptidase_G2"/>
    <property type="match status" value="1"/>
</dbReference>
<comment type="cofactor">
    <cofactor evidence="1">
        <name>Zn(2+)</name>
        <dbReference type="ChEBI" id="CHEBI:29105"/>
    </cofactor>
</comment>
<dbReference type="PROSITE" id="PS00759">
    <property type="entry name" value="ARGE_DAPE_CPG2_2"/>
    <property type="match status" value="1"/>
</dbReference>
<evidence type="ECO:0000256" key="2">
    <source>
        <dbReference type="ARBA" id="ARBA00022723"/>
    </source>
</evidence>
<sequence>MDVFGRWGWVFGAALVAGITGSAARAADADARLRAAARAEQPAVIATLHDLVSIESGSTDRAGLDRIAGYLAQRLRRLGAQVDRMPITLGGADMVRGVFRGKGRLRALLIAHMDTVYDHGILASEPYHRDGDVLYGPGIADDKGGVAVILHALALLRARGWNDFDRITVLFNPDEEVGSTGSGETVARLGAESDVVLSYEPSPSRAVAGDEGVLLSAAGTAEVTMSVQGRAAHAGAAPEQGRNALLELAYQLVQTRDVAAGVKGAQLNWTTASAGAARNQIPQTAEAGGDVRTTEPGAADQLRAALQARVRAGHLVPDTAVTVTLQPLRPMYEAGPRGRALADMARGIYAELDGRRLLMHPATNGGTDAGFAGRSGHAAVLEGLGLAGWGYHAKREYIEIDSIPPRLYLTARMLIELGRRAEAPAS</sequence>
<dbReference type="Pfam" id="PF01546">
    <property type="entry name" value="Peptidase_M20"/>
    <property type="match status" value="1"/>
</dbReference>
<dbReference type="CDD" id="cd03885">
    <property type="entry name" value="M20_CPDG2"/>
    <property type="match status" value="1"/>
</dbReference>
<evidence type="ECO:0000313" key="9">
    <source>
        <dbReference type="Proteomes" id="UP000077255"/>
    </source>
</evidence>
<dbReference type="OrthoDB" id="9776600at2"/>
<reference evidence="8 9" key="1">
    <citation type="submission" date="2016-02" db="EMBL/GenBank/DDBJ databases">
        <title>Complete genome sequencing and analysis of ATSB10, Dyella thiooxydans isolated from rhizosphere soil of sunflower (Helianthus annuus L.).</title>
        <authorList>
            <person name="Lee Y."/>
            <person name="Hwangbo K."/>
            <person name="Chung H."/>
            <person name="Yoo J."/>
            <person name="Kim K.Y."/>
            <person name="Sa T.M."/>
            <person name="Um Y."/>
            <person name="Madhaiyan M."/>
        </authorList>
    </citation>
    <scope>NUCLEOTIDE SEQUENCE [LARGE SCALE GENOMIC DNA]</scope>
    <source>
        <strain evidence="8 9">ATSB10</strain>
    </source>
</reference>
<dbReference type="Proteomes" id="UP000077255">
    <property type="component" value="Chromosome"/>
</dbReference>
<evidence type="ECO:0000256" key="3">
    <source>
        <dbReference type="ARBA" id="ARBA00022801"/>
    </source>
</evidence>
<dbReference type="SUPFAM" id="SSF53187">
    <property type="entry name" value="Zn-dependent exopeptidases"/>
    <property type="match status" value="1"/>
</dbReference>
<dbReference type="InterPro" id="IPR011650">
    <property type="entry name" value="Peptidase_M20_dimer"/>
</dbReference>
<evidence type="ECO:0000256" key="6">
    <source>
        <dbReference type="PIRSR" id="PIRSR037238-1"/>
    </source>
</evidence>
<proteinExistence type="predicted"/>
<keyword evidence="9" id="KW-1185">Reference proteome</keyword>
<dbReference type="PANTHER" id="PTHR43808:SF10">
    <property type="entry name" value="BLL3749 PROTEIN"/>
    <property type="match status" value="1"/>
</dbReference>
<dbReference type="AlphaFoldDB" id="A0A161J1K3"/>
<dbReference type="EMBL" id="CP014841">
    <property type="protein sequence ID" value="AND67879.1"/>
    <property type="molecule type" value="Genomic_DNA"/>
</dbReference>
<dbReference type="PATRIC" id="fig|445710.3.peg.423"/>
<evidence type="ECO:0000256" key="4">
    <source>
        <dbReference type="ARBA" id="ARBA00022833"/>
    </source>
</evidence>
<accession>A0A161J1K3</accession>
<dbReference type="InterPro" id="IPR001261">
    <property type="entry name" value="ArgE/DapE_CS"/>
</dbReference>
<gene>
    <name evidence="8" type="ORF">ATSB10_04250</name>
</gene>
<keyword evidence="5" id="KW-0170">Cobalt</keyword>
<keyword evidence="2" id="KW-0479">Metal-binding</keyword>
<keyword evidence="3" id="KW-0378">Hydrolase</keyword>
<dbReference type="GO" id="GO:0016787">
    <property type="term" value="F:hydrolase activity"/>
    <property type="evidence" value="ECO:0007669"/>
    <property type="project" value="UniProtKB-KW"/>
</dbReference>
<dbReference type="Pfam" id="PF07687">
    <property type="entry name" value="M20_dimer"/>
    <property type="match status" value="1"/>
</dbReference>
<feature type="active site" evidence="6">
    <location>
        <position position="114"/>
    </location>
</feature>
<evidence type="ECO:0000313" key="8">
    <source>
        <dbReference type="EMBL" id="AND67879.1"/>
    </source>
</evidence>
<keyword evidence="4" id="KW-0862">Zinc</keyword>
<evidence type="ECO:0000256" key="1">
    <source>
        <dbReference type="ARBA" id="ARBA00001947"/>
    </source>
</evidence>
<feature type="domain" description="Peptidase M20 dimerisation" evidence="7">
    <location>
        <begin position="219"/>
        <end position="312"/>
    </location>
</feature>
<dbReference type="InterPro" id="IPR050072">
    <property type="entry name" value="Peptidase_M20A"/>
</dbReference>
<dbReference type="SUPFAM" id="SSF55031">
    <property type="entry name" value="Bacterial exopeptidase dimerisation domain"/>
    <property type="match status" value="1"/>
</dbReference>
<dbReference type="InterPro" id="IPR036264">
    <property type="entry name" value="Bact_exopeptidase_dim_dom"/>
</dbReference>
<protein>
    <recommendedName>
        <fullName evidence="7">Peptidase M20 dimerisation domain-containing protein</fullName>
    </recommendedName>
</protein>
<dbReference type="KEGG" id="dtx:ATSB10_04250"/>
<dbReference type="Gene3D" id="3.30.70.360">
    <property type="match status" value="1"/>
</dbReference>
<evidence type="ECO:0000256" key="5">
    <source>
        <dbReference type="ARBA" id="ARBA00023285"/>
    </source>
</evidence>
<dbReference type="STRING" id="445710.ATSB10_04250"/>
<dbReference type="InterPro" id="IPR017150">
    <property type="entry name" value="Pept_M20_glutamate_carboxypep"/>
</dbReference>
<feature type="active site" description="Proton acceptor" evidence="6">
    <location>
        <position position="175"/>
    </location>
</feature>